<dbReference type="EMBL" id="CBTK010000212">
    <property type="protein sequence ID" value="CDH45776.1"/>
    <property type="molecule type" value="Genomic_DNA"/>
</dbReference>
<dbReference type="CDD" id="cd01949">
    <property type="entry name" value="GGDEF"/>
    <property type="match status" value="1"/>
</dbReference>
<dbReference type="AlphaFoldDB" id="A0A7U7GCT1"/>
<dbReference type="Gene3D" id="3.30.70.270">
    <property type="match status" value="1"/>
</dbReference>
<evidence type="ECO:0000313" key="5">
    <source>
        <dbReference type="EMBL" id="CDH45776.1"/>
    </source>
</evidence>
<keyword evidence="3" id="KW-0812">Transmembrane</keyword>
<evidence type="ECO:0000256" key="3">
    <source>
        <dbReference type="SAM" id="Phobius"/>
    </source>
</evidence>
<keyword evidence="6" id="KW-1185">Reference proteome</keyword>
<dbReference type="NCBIfam" id="TIGR00254">
    <property type="entry name" value="GGDEF"/>
    <property type="match status" value="1"/>
</dbReference>
<dbReference type="GO" id="GO:0052621">
    <property type="term" value="F:diguanylate cyclase activity"/>
    <property type="evidence" value="ECO:0007669"/>
    <property type="project" value="UniProtKB-EC"/>
</dbReference>
<dbReference type="SMART" id="SM00267">
    <property type="entry name" value="GGDEF"/>
    <property type="match status" value="1"/>
</dbReference>
<dbReference type="SUPFAM" id="SSF55073">
    <property type="entry name" value="Nucleotide cyclase"/>
    <property type="match status" value="1"/>
</dbReference>
<comment type="catalytic activity">
    <reaction evidence="2">
        <text>2 GTP = 3',3'-c-di-GMP + 2 diphosphate</text>
        <dbReference type="Rhea" id="RHEA:24898"/>
        <dbReference type="ChEBI" id="CHEBI:33019"/>
        <dbReference type="ChEBI" id="CHEBI:37565"/>
        <dbReference type="ChEBI" id="CHEBI:58805"/>
        <dbReference type="EC" id="2.7.7.65"/>
    </reaction>
</comment>
<keyword evidence="3" id="KW-0472">Membrane</keyword>
<keyword evidence="3" id="KW-1133">Transmembrane helix</keyword>
<feature type="domain" description="GGDEF" evidence="4">
    <location>
        <begin position="152"/>
        <end position="282"/>
    </location>
</feature>
<feature type="transmembrane region" description="Helical" evidence="3">
    <location>
        <begin position="63"/>
        <end position="80"/>
    </location>
</feature>
<dbReference type="InterPro" id="IPR000160">
    <property type="entry name" value="GGDEF_dom"/>
</dbReference>
<dbReference type="OrthoDB" id="9773156at2"/>
<sequence length="290" mass="32807">MNSQIFLQTMCNRQYWVLVIIAFLSVMGIGVVDCITGSQITFALFYLFPVVIAAWFSNKNTAIAISLFSAVTWLAVDYFLNRIYPNLLVYSWNYLSRFILLIIIALLLRALKTLLLEKHDLSREDPVTKSLNFRAFHEIAEVEVSRAIRYGYALSLAYIDVDNFKAINDTRGHDAGNKLLCAVVDAIRENLRDSDIVARVGGDEFILLLPVTDQASAQIVIAKIQNHLMSVMDKNDWPVTFSFGVLTCIENIPAIDRIIAMADHLMYSVKKGSKNGAKFMTYWNQNETDS</sequence>
<accession>A0A7U7GCT1</accession>
<evidence type="ECO:0000313" key="6">
    <source>
        <dbReference type="Proteomes" id="UP000019184"/>
    </source>
</evidence>
<dbReference type="PROSITE" id="PS50887">
    <property type="entry name" value="GGDEF"/>
    <property type="match status" value="1"/>
</dbReference>
<dbReference type="PANTHER" id="PTHR45138">
    <property type="entry name" value="REGULATORY COMPONENTS OF SENSORY TRANSDUCTION SYSTEM"/>
    <property type="match status" value="1"/>
</dbReference>
<comment type="caution">
    <text evidence="5">The sequence shown here is derived from an EMBL/GenBank/DDBJ whole genome shotgun (WGS) entry which is preliminary data.</text>
</comment>
<feature type="transmembrane region" description="Helical" evidence="3">
    <location>
        <begin position="38"/>
        <end position="56"/>
    </location>
</feature>
<evidence type="ECO:0000259" key="4">
    <source>
        <dbReference type="PROSITE" id="PS50887"/>
    </source>
</evidence>
<evidence type="ECO:0000256" key="1">
    <source>
        <dbReference type="ARBA" id="ARBA00012528"/>
    </source>
</evidence>
<dbReference type="InterPro" id="IPR043128">
    <property type="entry name" value="Rev_trsase/Diguanyl_cyclase"/>
</dbReference>
<name>A0A7U7GCT1_9GAMM</name>
<organism evidence="5 6">
    <name type="scientific">Candidatus Contendobacter odensis Run_B_J11</name>
    <dbReference type="NCBI Taxonomy" id="1400861"/>
    <lineage>
        <taxon>Bacteria</taxon>
        <taxon>Pseudomonadati</taxon>
        <taxon>Pseudomonadota</taxon>
        <taxon>Gammaproteobacteria</taxon>
        <taxon>Candidatus Competibacteraceae</taxon>
        <taxon>Candidatus Contendibacter</taxon>
    </lineage>
</organism>
<feature type="transmembrane region" description="Helical" evidence="3">
    <location>
        <begin position="92"/>
        <end position="111"/>
    </location>
</feature>
<protein>
    <recommendedName>
        <fullName evidence="1">diguanylate cyclase</fullName>
        <ecNumber evidence="1">2.7.7.65</ecNumber>
    </recommendedName>
</protein>
<evidence type="ECO:0000256" key="2">
    <source>
        <dbReference type="ARBA" id="ARBA00034247"/>
    </source>
</evidence>
<gene>
    <name evidence="5" type="ORF">BN874_290017</name>
</gene>
<dbReference type="RefSeq" id="WP_154724914.1">
    <property type="nucleotide sequence ID" value="NZ_CBTK010000212.1"/>
</dbReference>
<proteinExistence type="predicted"/>
<dbReference type="InterPro" id="IPR029787">
    <property type="entry name" value="Nucleotide_cyclase"/>
</dbReference>
<feature type="transmembrane region" description="Helical" evidence="3">
    <location>
        <begin position="15"/>
        <end position="32"/>
    </location>
</feature>
<dbReference type="EC" id="2.7.7.65" evidence="1"/>
<reference evidence="5 6" key="1">
    <citation type="journal article" date="2014" name="ISME J.">
        <title>Candidatus Competibacter-lineage genomes retrieved from metagenomes reveal functional metabolic diversity.</title>
        <authorList>
            <person name="McIlroy S.J."/>
            <person name="Albertsen M."/>
            <person name="Andresen E.K."/>
            <person name="Saunders A.M."/>
            <person name="Kristiansen R."/>
            <person name="Stokholm-Bjerregaard M."/>
            <person name="Nielsen K.L."/>
            <person name="Nielsen P.H."/>
        </authorList>
    </citation>
    <scope>NUCLEOTIDE SEQUENCE [LARGE SCALE GENOMIC DNA]</scope>
    <source>
        <strain evidence="5 6">Run_B_J11</strain>
    </source>
</reference>
<dbReference type="Proteomes" id="UP000019184">
    <property type="component" value="Unassembled WGS sequence"/>
</dbReference>
<dbReference type="PANTHER" id="PTHR45138:SF9">
    <property type="entry name" value="DIGUANYLATE CYCLASE DGCM-RELATED"/>
    <property type="match status" value="1"/>
</dbReference>
<dbReference type="InterPro" id="IPR050469">
    <property type="entry name" value="Diguanylate_Cyclase"/>
</dbReference>
<dbReference type="Pfam" id="PF00990">
    <property type="entry name" value="GGDEF"/>
    <property type="match status" value="1"/>
</dbReference>